<dbReference type="EMBL" id="JBBPBN010000062">
    <property type="protein sequence ID" value="KAK8986854.1"/>
    <property type="molecule type" value="Genomic_DNA"/>
</dbReference>
<evidence type="ECO:0000313" key="2">
    <source>
        <dbReference type="EMBL" id="KAK8986854.1"/>
    </source>
</evidence>
<evidence type="ECO:0000259" key="1">
    <source>
        <dbReference type="Pfam" id="PF03732"/>
    </source>
</evidence>
<feature type="domain" description="Retrotransposon gag" evidence="1">
    <location>
        <begin position="7"/>
        <end position="100"/>
    </location>
</feature>
<dbReference type="InterPro" id="IPR005162">
    <property type="entry name" value="Retrotrans_gag_dom"/>
</dbReference>
<dbReference type="Proteomes" id="UP001396334">
    <property type="component" value="Unassembled WGS sequence"/>
</dbReference>
<evidence type="ECO:0000313" key="3">
    <source>
        <dbReference type="Proteomes" id="UP001396334"/>
    </source>
</evidence>
<organism evidence="2 3">
    <name type="scientific">Hibiscus sabdariffa</name>
    <name type="common">roselle</name>
    <dbReference type="NCBI Taxonomy" id="183260"/>
    <lineage>
        <taxon>Eukaryota</taxon>
        <taxon>Viridiplantae</taxon>
        <taxon>Streptophyta</taxon>
        <taxon>Embryophyta</taxon>
        <taxon>Tracheophyta</taxon>
        <taxon>Spermatophyta</taxon>
        <taxon>Magnoliopsida</taxon>
        <taxon>eudicotyledons</taxon>
        <taxon>Gunneridae</taxon>
        <taxon>Pentapetalae</taxon>
        <taxon>rosids</taxon>
        <taxon>malvids</taxon>
        <taxon>Malvales</taxon>
        <taxon>Malvaceae</taxon>
        <taxon>Malvoideae</taxon>
        <taxon>Hibiscus</taxon>
    </lineage>
</organism>
<accession>A0ABR2PEV0</accession>
<keyword evidence="3" id="KW-1185">Reference proteome</keyword>
<sequence length="136" mass="16300">MDFEKIQLATYHLQGEANQWWRWLHQSYMTVNKEITWEIFVEELWARFGPTECEDFHEALSKIKQVGSLRNYQKEFEWLGNRVQGWLQRALVGTFMGGLQDDIADGIRMLKPKTLKDDVSLVRMHEEQLTRQRKLQ</sequence>
<proteinExistence type="predicted"/>
<name>A0ABR2PEV0_9ROSI</name>
<gene>
    <name evidence="2" type="ORF">V6N11_037780</name>
</gene>
<comment type="caution">
    <text evidence="2">The sequence shown here is derived from an EMBL/GenBank/DDBJ whole genome shotgun (WGS) entry which is preliminary data.</text>
</comment>
<dbReference type="Pfam" id="PF03732">
    <property type="entry name" value="Retrotrans_gag"/>
    <property type="match status" value="1"/>
</dbReference>
<reference evidence="2 3" key="1">
    <citation type="journal article" date="2024" name="G3 (Bethesda)">
        <title>Genome assembly of Hibiscus sabdariffa L. provides insights into metabolisms of medicinal natural products.</title>
        <authorList>
            <person name="Kim T."/>
        </authorList>
    </citation>
    <scope>NUCLEOTIDE SEQUENCE [LARGE SCALE GENOMIC DNA]</scope>
    <source>
        <strain evidence="2">TK-2024</strain>
        <tissue evidence="2">Old leaves</tissue>
    </source>
</reference>
<protein>
    <recommendedName>
        <fullName evidence="1">Retrotransposon gag domain-containing protein</fullName>
    </recommendedName>
</protein>